<reference evidence="2 3" key="1">
    <citation type="journal article" date="2013" name="PLoS Genet.">
        <title>The genome and development-dependent transcriptomes of Pyronema confluens: a window into fungal evolution.</title>
        <authorList>
            <person name="Traeger S."/>
            <person name="Altegoer F."/>
            <person name="Freitag M."/>
            <person name="Gabaldon T."/>
            <person name="Kempken F."/>
            <person name="Kumar A."/>
            <person name="Marcet-Houben M."/>
            <person name="Poggeler S."/>
            <person name="Stajich J.E."/>
            <person name="Nowrousian M."/>
        </authorList>
    </citation>
    <scope>NUCLEOTIDE SEQUENCE [LARGE SCALE GENOMIC DNA]</scope>
    <source>
        <strain evidence="3">CBS 100304</strain>
        <tissue evidence="2">Vegetative mycelium</tissue>
    </source>
</reference>
<keyword evidence="1" id="KW-0812">Transmembrane</keyword>
<keyword evidence="1" id="KW-1133">Transmembrane helix</keyword>
<protein>
    <submittedName>
        <fullName evidence="2">Uncharacterized protein</fullName>
    </submittedName>
</protein>
<keyword evidence="3" id="KW-1185">Reference proteome</keyword>
<evidence type="ECO:0000313" key="3">
    <source>
        <dbReference type="Proteomes" id="UP000018144"/>
    </source>
</evidence>
<gene>
    <name evidence="2" type="ORF">PCON_04361</name>
</gene>
<sequence length="81" mass="9699">MLYSMHKQPQSWRSPDFLIDGHIRQTADVSCIGRKYLYDSPLGLRWVSVPLHLVFLFLVYVCRRSNHFQEKDGRPKITFRF</sequence>
<evidence type="ECO:0000256" key="1">
    <source>
        <dbReference type="SAM" id="Phobius"/>
    </source>
</evidence>
<name>U4LYD4_PYROM</name>
<organism evidence="2 3">
    <name type="scientific">Pyronema omphalodes (strain CBS 100304)</name>
    <name type="common">Pyronema confluens</name>
    <dbReference type="NCBI Taxonomy" id="1076935"/>
    <lineage>
        <taxon>Eukaryota</taxon>
        <taxon>Fungi</taxon>
        <taxon>Dikarya</taxon>
        <taxon>Ascomycota</taxon>
        <taxon>Pezizomycotina</taxon>
        <taxon>Pezizomycetes</taxon>
        <taxon>Pezizales</taxon>
        <taxon>Pyronemataceae</taxon>
        <taxon>Pyronema</taxon>
    </lineage>
</organism>
<dbReference type="AlphaFoldDB" id="U4LYD4"/>
<feature type="transmembrane region" description="Helical" evidence="1">
    <location>
        <begin position="43"/>
        <end position="62"/>
    </location>
</feature>
<accession>U4LYD4</accession>
<evidence type="ECO:0000313" key="2">
    <source>
        <dbReference type="EMBL" id="CCX34843.1"/>
    </source>
</evidence>
<proteinExistence type="predicted"/>
<dbReference type="EMBL" id="HF936636">
    <property type="protein sequence ID" value="CCX34843.1"/>
    <property type="molecule type" value="Genomic_DNA"/>
</dbReference>
<keyword evidence="1" id="KW-0472">Membrane</keyword>
<dbReference type="Proteomes" id="UP000018144">
    <property type="component" value="Unassembled WGS sequence"/>
</dbReference>